<evidence type="ECO:0000313" key="13">
    <source>
        <dbReference type="EMBL" id="KAL1397921.1"/>
    </source>
</evidence>
<protein>
    <recommendedName>
        <fullName evidence="3 9">L-lactate dehydrogenase</fullName>
        <ecNumber evidence="3 9">1.1.1.27</ecNumber>
    </recommendedName>
</protein>
<dbReference type="InterPro" id="IPR022383">
    <property type="entry name" value="Lactate/malate_DH_C"/>
</dbReference>
<dbReference type="PRINTS" id="PR00086">
    <property type="entry name" value="LLDHDRGNASE"/>
</dbReference>
<dbReference type="NCBIfam" id="TIGR01771">
    <property type="entry name" value="L-LDH-NAD"/>
    <property type="match status" value="1"/>
</dbReference>
<evidence type="ECO:0000256" key="2">
    <source>
        <dbReference type="ARBA" id="ARBA00006054"/>
    </source>
</evidence>
<dbReference type="InterPro" id="IPR018177">
    <property type="entry name" value="L-lactate_DH_AS"/>
</dbReference>
<feature type="binding site" evidence="8">
    <location>
        <position position="78"/>
    </location>
    <ligand>
        <name>NAD(+)</name>
        <dbReference type="ChEBI" id="CHEBI:57540"/>
    </ligand>
</feature>
<dbReference type="AlphaFoldDB" id="A0ABD1DE97"/>
<comment type="catalytic activity">
    <reaction evidence="6 9">
        <text>(S)-lactate + NAD(+) = pyruvate + NADH + H(+)</text>
        <dbReference type="Rhea" id="RHEA:23444"/>
        <dbReference type="ChEBI" id="CHEBI:15361"/>
        <dbReference type="ChEBI" id="CHEBI:15378"/>
        <dbReference type="ChEBI" id="CHEBI:16651"/>
        <dbReference type="ChEBI" id="CHEBI:57540"/>
        <dbReference type="ChEBI" id="CHEBI:57945"/>
        <dbReference type="EC" id="1.1.1.27"/>
    </reaction>
</comment>
<dbReference type="HAMAP" id="MF_00488">
    <property type="entry name" value="Lactate_dehydrog"/>
    <property type="match status" value="1"/>
</dbReference>
<dbReference type="SUPFAM" id="SSF56327">
    <property type="entry name" value="LDH C-terminal domain-like"/>
    <property type="match status" value="1"/>
</dbReference>
<dbReference type="NCBIfam" id="NF000824">
    <property type="entry name" value="PRK00066.1"/>
    <property type="match status" value="1"/>
</dbReference>
<dbReference type="InterPro" id="IPR011304">
    <property type="entry name" value="L-lactate_DH"/>
</dbReference>
<dbReference type="PANTHER" id="PTHR43128">
    <property type="entry name" value="L-2-HYDROXYCARBOXYLATE DEHYDROGENASE (NAD(P)(+))"/>
    <property type="match status" value="1"/>
</dbReference>
<feature type="active site" description="Proton acceptor" evidence="7">
    <location>
        <position position="219"/>
    </location>
</feature>
<feature type="region of interest" description="Disordered" evidence="10">
    <location>
        <begin position="1"/>
        <end position="24"/>
    </location>
</feature>
<dbReference type="InterPro" id="IPR001557">
    <property type="entry name" value="L-lactate/malate_DH"/>
</dbReference>
<dbReference type="PANTHER" id="PTHR43128:SF16">
    <property type="entry name" value="L-LACTATE DEHYDROGENASE"/>
    <property type="match status" value="1"/>
</dbReference>
<evidence type="ECO:0000256" key="6">
    <source>
        <dbReference type="ARBA" id="ARBA00049258"/>
    </source>
</evidence>
<proteinExistence type="inferred from homology"/>
<dbReference type="Gene3D" id="3.90.110.10">
    <property type="entry name" value="Lactate dehydrogenase/glycoside hydrolase, family 4, C-terminal"/>
    <property type="match status" value="1"/>
</dbReference>
<sequence length="358" mass="38582">MRNSSRPRGSIYLPTKLSDNPKPNQAKMSLKSKLMMEIAEPMTSSGNKVTVVGIGQVGMACAFSILTQSVSSEVALIDVNADKLQGEMLDLQHGSAFMKNAQIQASTDFAVSAGSRLIVITAGVRQKEGESRLNLVQRNCDILKGIIPKLVEHSPDCILLMVSNPVDIMTYVAWKISGLPKNRVIGSGTNLDSSRFRFLMSQRLGVAPTSCHGWIIGEHGDSSVPVWSGVNVAGVRLAEINPSIGTADDDEKWGELHHEVVNSAYEVIKLKGYTSWAIGLSVASLASALLRNTYNVHAVSTLVTGEHGISEEVYLSLPCVLGRNGVSHVVKQILTEAETKKLQDSAKIMSEVQAGIKF</sequence>
<evidence type="ECO:0000313" key="14">
    <source>
        <dbReference type="Proteomes" id="UP001562425"/>
    </source>
</evidence>
<dbReference type="InterPro" id="IPR015955">
    <property type="entry name" value="Lactate_DH/Glyco_Ohase_4_C"/>
</dbReference>
<evidence type="ECO:0000259" key="11">
    <source>
        <dbReference type="Pfam" id="PF00056"/>
    </source>
</evidence>
<keyword evidence="14" id="KW-1185">Reference proteome</keyword>
<feature type="binding site" evidence="8">
    <location>
        <begin position="162"/>
        <end position="164"/>
    </location>
    <ligand>
        <name>NAD(+)</name>
        <dbReference type="ChEBI" id="CHEBI:57540"/>
    </ligand>
</feature>
<gene>
    <name evidence="13" type="ORF">pipiens_009367</name>
</gene>
<dbReference type="Proteomes" id="UP001562425">
    <property type="component" value="Unassembled WGS sequence"/>
</dbReference>
<feature type="domain" description="Lactate/malate dehydrogenase C-terminal" evidence="12">
    <location>
        <begin position="189"/>
        <end position="349"/>
    </location>
</feature>
<dbReference type="FunFam" id="3.40.50.720:FF:000018">
    <property type="entry name" value="Malate dehydrogenase"/>
    <property type="match status" value="1"/>
</dbReference>
<dbReference type="PIRSF" id="PIRSF000102">
    <property type="entry name" value="Lac_mal_DH"/>
    <property type="match status" value="1"/>
</dbReference>
<feature type="domain" description="Lactate/malate dehydrogenase N-terminal" evidence="11">
    <location>
        <begin position="48"/>
        <end position="186"/>
    </location>
</feature>
<evidence type="ECO:0000256" key="8">
    <source>
        <dbReference type="PIRSR" id="PIRSR000102-3"/>
    </source>
</evidence>
<dbReference type="InterPro" id="IPR036291">
    <property type="entry name" value="NAD(P)-bd_dom_sf"/>
</dbReference>
<dbReference type="InterPro" id="IPR001236">
    <property type="entry name" value="Lactate/malate_DH_N"/>
</dbReference>
<comment type="caution">
    <text evidence="13">The sequence shown here is derived from an EMBL/GenBank/DDBJ whole genome shotgun (WGS) entry which is preliminary data.</text>
</comment>
<name>A0ABD1DE97_CULPP</name>
<keyword evidence="5 8" id="KW-0520">NAD</keyword>
<evidence type="ECO:0000256" key="9">
    <source>
        <dbReference type="RuleBase" id="RU000496"/>
    </source>
</evidence>
<evidence type="ECO:0000259" key="12">
    <source>
        <dbReference type="Pfam" id="PF02866"/>
    </source>
</evidence>
<dbReference type="CDD" id="cd05293">
    <property type="entry name" value="LDH_1"/>
    <property type="match status" value="1"/>
</dbReference>
<dbReference type="EC" id="1.1.1.27" evidence="3 9"/>
<accession>A0ABD1DE97</accession>
<evidence type="ECO:0000256" key="5">
    <source>
        <dbReference type="ARBA" id="ARBA00023027"/>
    </source>
</evidence>
<evidence type="ECO:0000256" key="7">
    <source>
        <dbReference type="PIRSR" id="PIRSR000102-1"/>
    </source>
</evidence>
<dbReference type="Gene3D" id="3.40.50.720">
    <property type="entry name" value="NAD(P)-binding Rossmann-like Domain"/>
    <property type="match status" value="1"/>
</dbReference>
<evidence type="ECO:0000256" key="4">
    <source>
        <dbReference type="ARBA" id="ARBA00023002"/>
    </source>
</evidence>
<reference evidence="13 14" key="1">
    <citation type="submission" date="2024-05" db="EMBL/GenBank/DDBJ databases">
        <title>Culex pipiens pipiens assembly and annotation.</title>
        <authorList>
            <person name="Alout H."/>
            <person name="Durand T."/>
        </authorList>
    </citation>
    <scope>NUCLEOTIDE SEQUENCE [LARGE SCALE GENOMIC DNA]</scope>
    <source>
        <strain evidence="13">HA-2024</strain>
        <tissue evidence="13">Whole body</tissue>
    </source>
</reference>
<feature type="binding site" evidence="8">
    <location>
        <position position="139"/>
    </location>
    <ligand>
        <name>NAD(+)</name>
        <dbReference type="ChEBI" id="CHEBI:57540"/>
    </ligand>
</feature>
<dbReference type="PROSITE" id="PS00064">
    <property type="entry name" value="L_LDH"/>
    <property type="match status" value="1"/>
</dbReference>
<dbReference type="GO" id="GO:0004459">
    <property type="term" value="F:L-lactate dehydrogenase (NAD+) activity"/>
    <property type="evidence" value="ECO:0007669"/>
    <property type="project" value="UniProtKB-EC"/>
</dbReference>
<evidence type="ECO:0000256" key="1">
    <source>
        <dbReference type="ARBA" id="ARBA00004843"/>
    </source>
</evidence>
<evidence type="ECO:0000256" key="3">
    <source>
        <dbReference type="ARBA" id="ARBA00012967"/>
    </source>
</evidence>
<dbReference type="EMBL" id="JBEHCU010006079">
    <property type="protein sequence ID" value="KAL1397921.1"/>
    <property type="molecule type" value="Genomic_DNA"/>
</dbReference>
<feature type="binding site" evidence="8">
    <location>
        <begin position="53"/>
        <end position="58"/>
    </location>
    <ligand>
        <name>NAD(+)</name>
        <dbReference type="ChEBI" id="CHEBI:57540"/>
    </ligand>
</feature>
<keyword evidence="4 9" id="KW-0560">Oxidoreductase</keyword>
<organism evidence="13 14">
    <name type="scientific">Culex pipiens pipiens</name>
    <name type="common">Northern house mosquito</name>
    <dbReference type="NCBI Taxonomy" id="38569"/>
    <lineage>
        <taxon>Eukaryota</taxon>
        <taxon>Metazoa</taxon>
        <taxon>Ecdysozoa</taxon>
        <taxon>Arthropoda</taxon>
        <taxon>Hexapoda</taxon>
        <taxon>Insecta</taxon>
        <taxon>Pterygota</taxon>
        <taxon>Neoptera</taxon>
        <taxon>Endopterygota</taxon>
        <taxon>Diptera</taxon>
        <taxon>Nematocera</taxon>
        <taxon>Culicoidea</taxon>
        <taxon>Culicidae</taxon>
        <taxon>Culicinae</taxon>
        <taxon>Culicini</taxon>
        <taxon>Culex</taxon>
        <taxon>Culex</taxon>
    </lineage>
</organism>
<dbReference type="Pfam" id="PF02866">
    <property type="entry name" value="Ldh_1_C"/>
    <property type="match status" value="1"/>
</dbReference>
<dbReference type="SUPFAM" id="SSF51735">
    <property type="entry name" value="NAD(P)-binding Rossmann-fold domains"/>
    <property type="match status" value="1"/>
</dbReference>
<comment type="pathway">
    <text evidence="1 9">Fermentation; pyruvate fermentation to lactate; (S)-lactate from pyruvate: step 1/1.</text>
</comment>
<dbReference type="Pfam" id="PF00056">
    <property type="entry name" value="Ldh_1_N"/>
    <property type="match status" value="1"/>
</dbReference>
<comment type="similarity">
    <text evidence="2">Belongs to the LDH/MDH superfamily. LDH family.</text>
</comment>
<evidence type="ECO:0000256" key="10">
    <source>
        <dbReference type="SAM" id="MobiDB-lite"/>
    </source>
</evidence>